<reference evidence="2 3" key="1">
    <citation type="submission" date="2022-01" db="EMBL/GenBank/DDBJ databases">
        <authorList>
            <person name="Xiong W."/>
            <person name="Schranz E."/>
        </authorList>
    </citation>
    <scope>NUCLEOTIDE SEQUENCE [LARGE SCALE GENOMIC DNA]</scope>
</reference>
<protein>
    <submittedName>
        <fullName evidence="2">Uncharacterized protein</fullName>
    </submittedName>
</protein>
<keyword evidence="3" id="KW-1185">Reference proteome</keyword>
<evidence type="ECO:0000256" key="1">
    <source>
        <dbReference type="SAM" id="MobiDB-lite"/>
    </source>
</evidence>
<proteinExistence type="predicted"/>
<dbReference type="Proteomes" id="UP001157418">
    <property type="component" value="Unassembled WGS sequence"/>
</dbReference>
<feature type="region of interest" description="Disordered" evidence="1">
    <location>
        <begin position="60"/>
        <end position="119"/>
    </location>
</feature>
<evidence type="ECO:0000313" key="3">
    <source>
        <dbReference type="Proteomes" id="UP001157418"/>
    </source>
</evidence>
<evidence type="ECO:0000313" key="2">
    <source>
        <dbReference type="EMBL" id="CAH1433752.1"/>
    </source>
</evidence>
<dbReference type="EMBL" id="CAKMRJ010003334">
    <property type="protein sequence ID" value="CAH1433752.1"/>
    <property type="molecule type" value="Genomic_DNA"/>
</dbReference>
<organism evidence="2 3">
    <name type="scientific">Lactuca virosa</name>
    <dbReference type="NCBI Taxonomy" id="75947"/>
    <lineage>
        <taxon>Eukaryota</taxon>
        <taxon>Viridiplantae</taxon>
        <taxon>Streptophyta</taxon>
        <taxon>Embryophyta</taxon>
        <taxon>Tracheophyta</taxon>
        <taxon>Spermatophyta</taxon>
        <taxon>Magnoliopsida</taxon>
        <taxon>eudicotyledons</taxon>
        <taxon>Gunneridae</taxon>
        <taxon>Pentapetalae</taxon>
        <taxon>asterids</taxon>
        <taxon>campanulids</taxon>
        <taxon>Asterales</taxon>
        <taxon>Asteraceae</taxon>
        <taxon>Cichorioideae</taxon>
        <taxon>Cichorieae</taxon>
        <taxon>Lactucinae</taxon>
        <taxon>Lactuca</taxon>
    </lineage>
</organism>
<accession>A0AAU9N4P4</accession>
<sequence length="190" mass="21455">MWPHTEYLKPLLPLVRRIQGRPKTKRIRHASKTQDCKYLTQKAKIRRTIRCGKCRELSHNKLSCTNGEGPNKPVPTRKSGRPRGDGGGKLSTKTAKKPRKIGEGTSKEASEGKMKNVEGASKEACKMKDVYYSNFHQKRIKMMAMRGGKIKYVGRRLEDSAKQTIRDVLGSSIQFVEGLEEVSITCHEKA</sequence>
<comment type="caution">
    <text evidence="2">The sequence shown here is derived from an EMBL/GenBank/DDBJ whole genome shotgun (WGS) entry which is preliminary data.</text>
</comment>
<feature type="compositionally biased region" description="Basic and acidic residues" evidence="1">
    <location>
        <begin position="100"/>
        <end position="119"/>
    </location>
</feature>
<name>A0AAU9N4P4_9ASTR</name>
<dbReference type="AlphaFoldDB" id="A0AAU9N4P4"/>
<gene>
    <name evidence="2" type="ORF">LVIROSA_LOCUS20324</name>
</gene>